<dbReference type="SUPFAM" id="SSF140931">
    <property type="entry name" value="Fic-like"/>
    <property type="match status" value="1"/>
</dbReference>
<feature type="domain" description="Fido" evidence="1">
    <location>
        <begin position="65"/>
        <end position="173"/>
    </location>
</feature>
<evidence type="ECO:0000313" key="2">
    <source>
        <dbReference type="EMBL" id="CAG7581684.1"/>
    </source>
</evidence>
<sequence length="173" mass="19824">MKRVVDIETLHIVANDWNPPFKYIEDLDECADIINVPHEDYPDFVDNTKASIEFIIESLKENPALVERDIKAIHNYCFGGYSGKSMKYIPTGEYRNGTVTVGDSFEACQPYLIFPFMMSIFPIEVGMGEDKLKEWYKIFETIHPFEDGNGRVGGIIIAAMSYMETGKYLVSRR</sequence>
<keyword evidence="2" id="KW-0808">Transferase</keyword>
<gene>
    <name evidence="2" type="ORF">SLAVMIC_00974</name>
</gene>
<reference evidence="2" key="1">
    <citation type="submission" date="2021-06" db="EMBL/GenBank/DDBJ databases">
        <authorList>
            <person name="Gannon L."/>
            <person name="Redgwell R T."/>
            <person name="Michniewski S."/>
            <person name="Harrison D C."/>
            <person name="Millard A."/>
        </authorList>
    </citation>
    <scope>NUCLEOTIDE SEQUENCE</scope>
</reference>
<evidence type="ECO:0000259" key="1">
    <source>
        <dbReference type="PROSITE" id="PS51459"/>
    </source>
</evidence>
<name>A0A8D9C9T7_9VIRU</name>
<dbReference type="PROSITE" id="PS51459">
    <property type="entry name" value="FIDO"/>
    <property type="match status" value="1"/>
</dbReference>
<protein>
    <submittedName>
        <fullName evidence="2">Putative nucleotidyltransferase</fullName>
    </submittedName>
</protein>
<organism evidence="2">
    <name type="scientific">uncultured marine phage</name>
    <dbReference type="NCBI Taxonomy" id="707152"/>
    <lineage>
        <taxon>Viruses</taxon>
        <taxon>environmental samples</taxon>
    </lineage>
</organism>
<dbReference type="EMBL" id="OU342829">
    <property type="protein sequence ID" value="CAG7581684.1"/>
    <property type="molecule type" value="Genomic_DNA"/>
</dbReference>
<dbReference type="InterPro" id="IPR003812">
    <property type="entry name" value="Fido"/>
</dbReference>
<dbReference type="Gene3D" id="1.10.3290.10">
    <property type="entry name" value="Fido-like domain"/>
    <property type="match status" value="1"/>
</dbReference>
<accession>A0A8D9C9T7</accession>
<dbReference type="InterPro" id="IPR036597">
    <property type="entry name" value="Fido-like_dom_sf"/>
</dbReference>
<dbReference type="Pfam" id="PF02661">
    <property type="entry name" value="Fic"/>
    <property type="match status" value="1"/>
</dbReference>
<proteinExistence type="predicted"/>
<dbReference type="GO" id="GO:0016740">
    <property type="term" value="F:transferase activity"/>
    <property type="evidence" value="ECO:0007669"/>
    <property type="project" value="UniProtKB-KW"/>
</dbReference>